<evidence type="ECO:0000256" key="2">
    <source>
        <dbReference type="ARBA" id="ARBA00022729"/>
    </source>
</evidence>
<evidence type="ECO:0000313" key="5">
    <source>
        <dbReference type="EMBL" id="MDR5653192.1"/>
    </source>
</evidence>
<reference evidence="5 6" key="1">
    <citation type="submission" date="2023-09" db="EMBL/GenBank/DDBJ databases">
        <title>Xinfangfangia sedmenti sp. nov., isolated the sedment.</title>
        <authorList>
            <person name="Xu L."/>
        </authorList>
    </citation>
    <scope>NUCLEOTIDE SEQUENCE [LARGE SCALE GENOMIC DNA]</scope>
    <source>
        <strain evidence="5 6">LG-4</strain>
    </source>
</reference>
<sequence>MDLRKYLCLGALAAGLAAAPAAADTITLKLSHFVPTTIGLSTEFMIPWTERITRCTGGAVAFEVHPAGSALGHIDKQYDQARAGVVDVAFGHIAFPRGRFPRSSIIELPFMAQSANAGSFALYGVAEEYLRPEYQGVKILGMMTHNPGGIHTNRRITDLAEMKGLRIRTQNAATSAILSHFGADPVNLPPGEQYEALQKGTLDGSATDWTNLREYKLHEVIRHHLEAPVFVGGFFFVMNQKSYDNLPEAARACIDQNAGAALVATFGPLWASWQADSRAIAMQRDPDAILTATPDQIAAWRDALEPVAQALLAEVKARGVENADEIRAAMQALAAAHP</sequence>
<protein>
    <submittedName>
        <fullName evidence="5">TRAP transporter substrate-binding protein</fullName>
    </submittedName>
</protein>
<comment type="caution">
    <text evidence="5">The sequence shown here is derived from an EMBL/GenBank/DDBJ whole genome shotgun (WGS) entry which is preliminary data.</text>
</comment>
<gene>
    <name evidence="5" type="ORF">RGD00_11280</name>
</gene>
<evidence type="ECO:0000256" key="4">
    <source>
        <dbReference type="SAM" id="SignalP"/>
    </source>
</evidence>
<dbReference type="CDD" id="cd13665">
    <property type="entry name" value="PBP2_TRAP_Dctp3_4"/>
    <property type="match status" value="1"/>
</dbReference>
<evidence type="ECO:0000256" key="3">
    <source>
        <dbReference type="ARBA" id="ARBA00022764"/>
    </source>
</evidence>
<keyword evidence="3" id="KW-0574">Periplasm</keyword>
<accession>A0ABU1F9U5</accession>
<organism evidence="5 6">
    <name type="scientific">Ruixingdingia sedimenti</name>
    <dbReference type="NCBI Taxonomy" id="3073604"/>
    <lineage>
        <taxon>Bacteria</taxon>
        <taxon>Pseudomonadati</taxon>
        <taxon>Pseudomonadota</taxon>
        <taxon>Alphaproteobacteria</taxon>
        <taxon>Rhodobacterales</taxon>
        <taxon>Paracoccaceae</taxon>
        <taxon>Ruixingdingia</taxon>
    </lineage>
</organism>
<evidence type="ECO:0000256" key="1">
    <source>
        <dbReference type="ARBA" id="ARBA00004418"/>
    </source>
</evidence>
<dbReference type="PANTHER" id="PTHR33376">
    <property type="match status" value="1"/>
</dbReference>
<name>A0ABU1F9U5_9RHOB</name>
<dbReference type="EMBL" id="JAVKPH010000011">
    <property type="protein sequence ID" value="MDR5653192.1"/>
    <property type="molecule type" value="Genomic_DNA"/>
</dbReference>
<dbReference type="Proteomes" id="UP001247754">
    <property type="component" value="Unassembled WGS sequence"/>
</dbReference>
<dbReference type="SUPFAM" id="SSF53850">
    <property type="entry name" value="Periplasmic binding protein-like II"/>
    <property type="match status" value="1"/>
</dbReference>
<dbReference type="Gene3D" id="3.40.190.170">
    <property type="entry name" value="Bacterial extracellular solute-binding protein, family 7"/>
    <property type="match status" value="1"/>
</dbReference>
<comment type="subcellular location">
    <subcellularLocation>
        <location evidence="1">Periplasm</location>
    </subcellularLocation>
</comment>
<feature type="chain" id="PRO_5045606639" evidence="4">
    <location>
        <begin position="24"/>
        <end position="338"/>
    </location>
</feature>
<proteinExistence type="predicted"/>
<feature type="signal peptide" evidence="4">
    <location>
        <begin position="1"/>
        <end position="23"/>
    </location>
</feature>
<dbReference type="RefSeq" id="WP_310457434.1">
    <property type="nucleotide sequence ID" value="NZ_JAVKPH010000011.1"/>
</dbReference>
<dbReference type="NCBIfam" id="NF037995">
    <property type="entry name" value="TRAP_S1"/>
    <property type="match status" value="1"/>
</dbReference>
<dbReference type="InterPro" id="IPR038404">
    <property type="entry name" value="TRAP_DctP_sf"/>
</dbReference>
<dbReference type="PANTHER" id="PTHR33376:SF15">
    <property type="entry name" value="BLL6794 PROTEIN"/>
    <property type="match status" value="1"/>
</dbReference>
<evidence type="ECO:0000313" key="6">
    <source>
        <dbReference type="Proteomes" id="UP001247754"/>
    </source>
</evidence>
<keyword evidence="6" id="KW-1185">Reference proteome</keyword>
<dbReference type="InterPro" id="IPR018389">
    <property type="entry name" value="DctP_fam"/>
</dbReference>
<dbReference type="Pfam" id="PF03480">
    <property type="entry name" value="DctP"/>
    <property type="match status" value="1"/>
</dbReference>
<keyword evidence="2 4" id="KW-0732">Signal</keyword>